<dbReference type="EMBL" id="AJWK01000952">
    <property type="status" value="NOT_ANNOTATED_CDS"/>
    <property type="molecule type" value="Genomic_DNA"/>
</dbReference>
<dbReference type="VEuPathDB" id="VectorBase:LLONM1_010752"/>
<dbReference type="VEuPathDB" id="VectorBase:LLOJ000261"/>
<evidence type="ECO:0000313" key="1">
    <source>
        <dbReference type="EnsemblMetazoa" id="LLOJ000261-PA"/>
    </source>
</evidence>
<dbReference type="Proteomes" id="UP000092461">
    <property type="component" value="Unassembled WGS sequence"/>
</dbReference>
<evidence type="ECO:0000313" key="2">
    <source>
        <dbReference type="Proteomes" id="UP000092461"/>
    </source>
</evidence>
<dbReference type="EMBL" id="AJWK01000951">
    <property type="status" value="NOT_ANNOTATED_CDS"/>
    <property type="molecule type" value="Genomic_DNA"/>
</dbReference>
<protein>
    <submittedName>
        <fullName evidence="1">Uncharacterized protein</fullName>
    </submittedName>
</protein>
<dbReference type="AlphaFoldDB" id="A0A1B0GGY9"/>
<reference evidence="1" key="1">
    <citation type="submission" date="2020-05" db="UniProtKB">
        <authorList>
            <consortium name="EnsemblMetazoa"/>
        </authorList>
    </citation>
    <scope>IDENTIFICATION</scope>
    <source>
        <strain evidence="1">Jacobina</strain>
    </source>
</reference>
<name>A0A1B0GGY9_LUTLO</name>
<keyword evidence="2" id="KW-1185">Reference proteome</keyword>
<organism evidence="1 2">
    <name type="scientific">Lutzomyia longipalpis</name>
    <name type="common">Sand fly</name>
    <dbReference type="NCBI Taxonomy" id="7200"/>
    <lineage>
        <taxon>Eukaryota</taxon>
        <taxon>Metazoa</taxon>
        <taxon>Ecdysozoa</taxon>
        <taxon>Arthropoda</taxon>
        <taxon>Hexapoda</taxon>
        <taxon>Insecta</taxon>
        <taxon>Pterygota</taxon>
        <taxon>Neoptera</taxon>
        <taxon>Endopterygota</taxon>
        <taxon>Diptera</taxon>
        <taxon>Nematocera</taxon>
        <taxon>Psychodoidea</taxon>
        <taxon>Psychodidae</taxon>
        <taxon>Lutzomyia</taxon>
        <taxon>Lutzomyia</taxon>
    </lineage>
</organism>
<sequence>MSQSESDSGTPRRRTLGWNVALFTNKFLLFVPFFLVLCTNTSVAIKCVCNLEECDNIRPQDCPGKGITVWDPCHFPRLGWECLHSLENIIKAEMEFDEDYTISPQQFGNVHEDTRKAKKSSSQELQYIDIM</sequence>
<accession>A0A1B0GGY9</accession>
<proteinExistence type="predicted"/>
<dbReference type="EnsemblMetazoa" id="LLOJ000261-RA">
    <property type="protein sequence ID" value="LLOJ000261-PA"/>
    <property type="gene ID" value="LLOJ000261"/>
</dbReference>